<dbReference type="PANTHER" id="PTHR34769">
    <property type="entry name" value="RCG42593, ISOFORM CRA_A"/>
    <property type="match status" value="1"/>
</dbReference>
<proteinExistence type="predicted"/>
<keyword evidence="3" id="KW-1185">Reference proteome</keyword>
<evidence type="ECO:0000313" key="2">
    <source>
        <dbReference type="EMBL" id="KAK3576081.1"/>
    </source>
</evidence>
<feature type="compositionally biased region" description="Basic and acidic residues" evidence="1">
    <location>
        <begin position="57"/>
        <end position="88"/>
    </location>
</feature>
<reference evidence="2" key="1">
    <citation type="journal article" date="2021" name="Genome Biol. Evol.">
        <title>A High-Quality Reference Genome for a Parasitic Bivalve with Doubly Uniparental Inheritance (Bivalvia: Unionida).</title>
        <authorList>
            <person name="Smith C.H."/>
        </authorList>
    </citation>
    <scope>NUCLEOTIDE SEQUENCE</scope>
    <source>
        <strain evidence="2">CHS0354</strain>
    </source>
</reference>
<comment type="caution">
    <text evidence="2">The sequence shown here is derived from an EMBL/GenBank/DDBJ whole genome shotgun (WGS) entry which is preliminary data.</text>
</comment>
<reference evidence="2" key="2">
    <citation type="journal article" date="2021" name="Genome Biol. Evol.">
        <title>Developing a high-quality reference genome for a parasitic bivalve with doubly uniparental inheritance (Bivalvia: Unionida).</title>
        <authorList>
            <person name="Smith C.H."/>
        </authorList>
    </citation>
    <scope>NUCLEOTIDE SEQUENCE</scope>
    <source>
        <strain evidence="2">CHS0354</strain>
        <tissue evidence="2">Mantle</tissue>
    </source>
</reference>
<feature type="compositionally biased region" description="Polar residues" evidence="1">
    <location>
        <begin position="259"/>
        <end position="277"/>
    </location>
</feature>
<feature type="region of interest" description="Disordered" evidence="1">
    <location>
        <begin position="57"/>
        <end position="166"/>
    </location>
</feature>
<accession>A0AAE0RMF9</accession>
<feature type="compositionally biased region" description="Basic residues" evidence="1">
    <location>
        <begin position="324"/>
        <end position="333"/>
    </location>
</feature>
<organism evidence="2 3">
    <name type="scientific">Potamilus streckersoni</name>
    <dbReference type="NCBI Taxonomy" id="2493646"/>
    <lineage>
        <taxon>Eukaryota</taxon>
        <taxon>Metazoa</taxon>
        <taxon>Spiralia</taxon>
        <taxon>Lophotrochozoa</taxon>
        <taxon>Mollusca</taxon>
        <taxon>Bivalvia</taxon>
        <taxon>Autobranchia</taxon>
        <taxon>Heteroconchia</taxon>
        <taxon>Palaeoheterodonta</taxon>
        <taxon>Unionida</taxon>
        <taxon>Unionoidea</taxon>
        <taxon>Unionidae</taxon>
        <taxon>Ambleminae</taxon>
        <taxon>Lampsilini</taxon>
        <taxon>Potamilus</taxon>
    </lineage>
</organism>
<evidence type="ECO:0000256" key="1">
    <source>
        <dbReference type="SAM" id="MobiDB-lite"/>
    </source>
</evidence>
<feature type="compositionally biased region" description="Basic residues" evidence="1">
    <location>
        <begin position="280"/>
        <end position="295"/>
    </location>
</feature>
<reference evidence="2" key="3">
    <citation type="submission" date="2023-05" db="EMBL/GenBank/DDBJ databases">
        <authorList>
            <person name="Smith C.H."/>
        </authorList>
    </citation>
    <scope>NUCLEOTIDE SEQUENCE</scope>
    <source>
        <strain evidence="2">CHS0354</strain>
        <tissue evidence="2">Mantle</tissue>
    </source>
</reference>
<dbReference type="PANTHER" id="PTHR34769:SF1">
    <property type="entry name" value="RNA POLYMERASE I AND III SUBUNIT D"/>
    <property type="match status" value="1"/>
</dbReference>
<sequence>MDEESLERQAMEELLLEAKRGAERAKDMGALGWQKPSIPPANKRFLTNMLVSTLRDAERQARKQLDQVKEKSHHKFDTRQHPYKHERSSYSQKYNYSESYQRTSQKQEVGQSGAPALQIPSKWDNDEKRDHRSKFHIKGKEEENTNSTNVRAVHDDRSGSGGGDTVQDEAVITYSKFMENNINQKQTFEDSKRGDKSKDFKIVKKNGMDLRDDLMDLNHVGDRKSKHEKSYNGLNSRLAEDIEPGLQFDNRLEESLSQNNCSLSDRTKQQTTTTVSRITGKGRKRKRKKSKGRHKRSEDYVNQMSFHLPRRNGSKTRKIDHNCKKNKSKKKSKQEKNDK</sequence>
<dbReference type="Proteomes" id="UP001195483">
    <property type="component" value="Unassembled WGS sequence"/>
</dbReference>
<feature type="compositionally biased region" description="Polar residues" evidence="1">
    <location>
        <begin position="89"/>
        <end position="110"/>
    </location>
</feature>
<gene>
    <name evidence="2" type="ORF">CHS0354_014085</name>
</gene>
<dbReference type="AlphaFoldDB" id="A0AAE0RMF9"/>
<dbReference type="EMBL" id="JAEAOA010000868">
    <property type="protein sequence ID" value="KAK3576081.1"/>
    <property type="molecule type" value="Genomic_DNA"/>
</dbReference>
<feature type="region of interest" description="Disordered" evidence="1">
    <location>
        <begin position="259"/>
        <end position="339"/>
    </location>
</feature>
<name>A0AAE0RMF9_9BIVA</name>
<protein>
    <submittedName>
        <fullName evidence="2">Uncharacterized protein</fullName>
    </submittedName>
</protein>
<evidence type="ECO:0000313" key="3">
    <source>
        <dbReference type="Proteomes" id="UP001195483"/>
    </source>
</evidence>
<dbReference type="InterPro" id="IPR038948">
    <property type="entry name" value="POLR1D-like"/>
</dbReference>